<feature type="region of interest" description="Disordered" evidence="1">
    <location>
        <begin position="31"/>
        <end position="132"/>
    </location>
</feature>
<feature type="compositionally biased region" description="Basic and acidic residues" evidence="1">
    <location>
        <begin position="117"/>
        <end position="132"/>
    </location>
</feature>
<evidence type="ECO:0008006" key="5">
    <source>
        <dbReference type="Google" id="ProtNLM"/>
    </source>
</evidence>
<reference evidence="3" key="1">
    <citation type="journal article" date="2020" name="Stud. Mycol.">
        <title>101 Dothideomycetes genomes: a test case for predicting lifestyles and emergence of pathogens.</title>
        <authorList>
            <person name="Haridas S."/>
            <person name="Albert R."/>
            <person name="Binder M."/>
            <person name="Bloem J."/>
            <person name="Labutti K."/>
            <person name="Salamov A."/>
            <person name="Andreopoulos B."/>
            <person name="Baker S."/>
            <person name="Barry K."/>
            <person name="Bills G."/>
            <person name="Bluhm B."/>
            <person name="Cannon C."/>
            <person name="Castanera R."/>
            <person name="Culley D."/>
            <person name="Daum C."/>
            <person name="Ezra D."/>
            <person name="Gonzalez J."/>
            <person name="Henrissat B."/>
            <person name="Kuo A."/>
            <person name="Liang C."/>
            <person name="Lipzen A."/>
            <person name="Lutzoni F."/>
            <person name="Magnuson J."/>
            <person name="Mondo S."/>
            <person name="Nolan M."/>
            <person name="Ohm R."/>
            <person name="Pangilinan J."/>
            <person name="Park H.-J."/>
            <person name="Ramirez L."/>
            <person name="Alfaro M."/>
            <person name="Sun H."/>
            <person name="Tritt A."/>
            <person name="Yoshinaga Y."/>
            <person name="Zwiers L.-H."/>
            <person name="Turgeon B."/>
            <person name="Goodwin S."/>
            <person name="Spatafora J."/>
            <person name="Crous P."/>
            <person name="Grigoriev I."/>
        </authorList>
    </citation>
    <scope>NUCLEOTIDE SEQUENCE</scope>
    <source>
        <strain evidence="3">CBS 107.79</strain>
    </source>
</reference>
<feature type="signal peptide" evidence="2">
    <location>
        <begin position="1"/>
        <end position="22"/>
    </location>
</feature>
<evidence type="ECO:0000313" key="3">
    <source>
        <dbReference type="EMBL" id="KAF1978606.1"/>
    </source>
</evidence>
<dbReference type="AlphaFoldDB" id="A0A6A5VUR1"/>
<feature type="chain" id="PRO_5025563478" description="Secreted protein" evidence="2">
    <location>
        <begin position="23"/>
        <end position="132"/>
    </location>
</feature>
<dbReference type="Proteomes" id="UP000800036">
    <property type="component" value="Unassembled WGS sequence"/>
</dbReference>
<evidence type="ECO:0000256" key="2">
    <source>
        <dbReference type="SAM" id="SignalP"/>
    </source>
</evidence>
<gene>
    <name evidence="3" type="ORF">BU23DRAFT_228832</name>
</gene>
<accession>A0A6A5VUR1</accession>
<keyword evidence="4" id="KW-1185">Reference proteome</keyword>
<proteinExistence type="predicted"/>
<sequence length="132" mass="14514">MIPRPAMPVAAILILLARRMSADIGAHRAETFKAPKRSGTEPHITINDLFSTSSRRPIKDDAGFLKLKKPHNGRNTKRSSDTTDSEGTTASEWDEGAKSKTSRKKRLPAIKAVGHNPNDHAKYTAEQADREA</sequence>
<name>A0A6A5VUR1_9PLEO</name>
<protein>
    <recommendedName>
        <fullName evidence="5">Secreted protein</fullName>
    </recommendedName>
</protein>
<evidence type="ECO:0000256" key="1">
    <source>
        <dbReference type="SAM" id="MobiDB-lite"/>
    </source>
</evidence>
<evidence type="ECO:0000313" key="4">
    <source>
        <dbReference type="Proteomes" id="UP000800036"/>
    </source>
</evidence>
<feature type="compositionally biased region" description="Basic residues" evidence="1">
    <location>
        <begin position="66"/>
        <end position="77"/>
    </location>
</feature>
<organism evidence="3 4">
    <name type="scientific">Bimuria novae-zelandiae CBS 107.79</name>
    <dbReference type="NCBI Taxonomy" id="1447943"/>
    <lineage>
        <taxon>Eukaryota</taxon>
        <taxon>Fungi</taxon>
        <taxon>Dikarya</taxon>
        <taxon>Ascomycota</taxon>
        <taxon>Pezizomycotina</taxon>
        <taxon>Dothideomycetes</taxon>
        <taxon>Pleosporomycetidae</taxon>
        <taxon>Pleosporales</taxon>
        <taxon>Massarineae</taxon>
        <taxon>Didymosphaeriaceae</taxon>
        <taxon>Bimuria</taxon>
    </lineage>
</organism>
<keyword evidence="2" id="KW-0732">Signal</keyword>
<dbReference type="EMBL" id="ML976660">
    <property type="protein sequence ID" value="KAF1978606.1"/>
    <property type="molecule type" value="Genomic_DNA"/>
</dbReference>